<gene>
    <name evidence="2" type="ORF">SHERM_23197</name>
</gene>
<dbReference type="InterPro" id="IPR008004">
    <property type="entry name" value="OCTOPUS-like"/>
</dbReference>
<keyword evidence="3" id="KW-1185">Reference proteome</keyword>
<dbReference type="PANTHER" id="PTHR31659">
    <property type="entry name" value="PROTEIN: UPF0503-LIKE PROTEIN, PUTATIVE (DUF740)-RELATED"/>
    <property type="match status" value="1"/>
</dbReference>
<feature type="region of interest" description="Disordered" evidence="1">
    <location>
        <begin position="1"/>
        <end position="30"/>
    </location>
</feature>
<dbReference type="OrthoDB" id="758624at2759"/>
<dbReference type="Proteomes" id="UP001153555">
    <property type="component" value="Unassembled WGS sequence"/>
</dbReference>
<dbReference type="AlphaFoldDB" id="A0A9N7NET7"/>
<dbReference type="EMBL" id="CACSLK010027752">
    <property type="protein sequence ID" value="CAA0827502.1"/>
    <property type="molecule type" value="Genomic_DNA"/>
</dbReference>
<reference evidence="2" key="1">
    <citation type="submission" date="2019-12" db="EMBL/GenBank/DDBJ databases">
        <authorList>
            <person name="Scholes J."/>
        </authorList>
    </citation>
    <scope>NUCLEOTIDE SEQUENCE</scope>
</reference>
<protein>
    <submittedName>
        <fullName evidence="2">UPF0503 protein - chloroplastic</fullName>
    </submittedName>
</protein>
<feature type="region of interest" description="Disordered" evidence="1">
    <location>
        <begin position="52"/>
        <end position="94"/>
    </location>
</feature>
<feature type="region of interest" description="Disordered" evidence="1">
    <location>
        <begin position="410"/>
        <end position="442"/>
    </location>
</feature>
<name>A0A9N7NET7_STRHE</name>
<evidence type="ECO:0000256" key="1">
    <source>
        <dbReference type="SAM" id="MobiDB-lite"/>
    </source>
</evidence>
<evidence type="ECO:0000313" key="2">
    <source>
        <dbReference type="EMBL" id="CAA0827502.1"/>
    </source>
</evidence>
<sequence>MNPTSSDPLAAPPPPPQLQQPPRSSFSCDRHPAEQFTGFCPSCLCERLTTLDHSSSNTPSSSRRPSSASAAIKSLFSSKNASLPPPPPAATKTSKPLFFPELRRTKSFSASKNEALGLSFEPQRKSCDVRARSTLSTLFTLDGGAKAAAGNINLNCSKPSSFPASSIASASHQNPPNAKKIESFVTNEAENDSHKDPVLVYDDVTNDDGVEIRPVRDTHLENLRNSIANEFNSNEIVEEDDSAGVSNSLKPMKDHIYLNTQEKKSSGGGGFWSAASVFSKKWHKWRQKQKTKSSSTNGCNFAALPVEKPMSRQLRETQSEIADYGFGRRSCDTGPRFSLDVARISVDGPRYSFDEPRASWDGHLIGRSFSRMAPMVSVMEDSPSSGTRHIARSDMQIPVEGSLVICAKDGENVPGGSMQTRDYYLDSSSSRRRKSLDRSDEMRSVSNANADCFAELMAGEKNCNTNNLRDSSVNSQSFLKDDCYETFELSSGVFGEKKEPKKSRRPWSWRIWGFSFINRRNSKDEYEDEKNCGGNGVERSFSESWQDLRLKNGDFKGQMSRNMLRSNSSVSLFRSMSKSGGEINGRKKKDEFVLEKNRSVRYSANEVSDNGLLRFYLTPMRNSSRKVGFKPSNSHSIARSVLRLY</sequence>
<organism evidence="2 3">
    <name type="scientific">Striga hermonthica</name>
    <name type="common">Purple witchweed</name>
    <name type="synonym">Buchnera hermonthica</name>
    <dbReference type="NCBI Taxonomy" id="68872"/>
    <lineage>
        <taxon>Eukaryota</taxon>
        <taxon>Viridiplantae</taxon>
        <taxon>Streptophyta</taxon>
        <taxon>Embryophyta</taxon>
        <taxon>Tracheophyta</taxon>
        <taxon>Spermatophyta</taxon>
        <taxon>Magnoliopsida</taxon>
        <taxon>eudicotyledons</taxon>
        <taxon>Gunneridae</taxon>
        <taxon>Pentapetalae</taxon>
        <taxon>asterids</taxon>
        <taxon>lamiids</taxon>
        <taxon>Lamiales</taxon>
        <taxon>Orobanchaceae</taxon>
        <taxon>Buchnereae</taxon>
        <taxon>Striga</taxon>
    </lineage>
</organism>
<feature type="compositionally biased region" description="Low complexity" evidence="1">
    <location>
        <begin position="54"/>
        <end position="71"/>
    </location>
</feature>
<dbReference type="PANTHER" id="PTHR31659:SF9">
    <property type="entry name" value="PROTEIN: UPF0503-LIKE PROTEIN, PUTATIVE (DUF740)-RELATED"/>
    <property type="match status" value="1"/>
</dbReference>
<comment type="caution">
    <text evidence="2">The sequence shown here is derived from an EMBL/GenBank/DDBJ whole genome shotgun (WGS) entry which is preliminary data.</text>
</comment>
<accession>A0A9N7NET7</accession>
<dbReference type="Pfam" id="PF05340">
    <property type="entry name" value="DUF740"/>
    <property type="match status" value="1"/>
</dbReference>
<proteinExistence type="predicted"/>
<evidence type="ECO:0000313" key="3">
    <source>
        <dbReference type="Proteomes" id="UP001153555"/>
    </source>
</evidence>
<dbReference type="GO" id="GO:0005886">
    <property type="term" value="C:plasma membrane"/>
    <property type="evidence" value="ECO:0007669"/>
    <property type="project" value="TreeGrafter"/>
</dbReference>
<feature type="compositionally biased region" description="Pro residues" evidence="1">
    <location>
        <begin position="10"/>
        <end position="19"/>
    </location>
</feature>